<evidence type="ECO:0000256" key="13">
    <source>
        <dbReference type="ARBA" id="ARBA00049229"/>
    </source>
</evidence>
<comment type="similarity">
    <text evidence="5 15">Belongs to the class-IV pyridoxal-phosphate-dependent aminotransferase family.</text>
</comment>
<comment type="catalytic activity">
    <reaction evidence="11 17">
        <text>L-valine + 2-oxoglutarate = 3-methyl-2-oxobutanoate + L-glutamate</text>
        <dbReference type="Rhea" id="RHEA:24813"/>
        <dbReference type="ChEBI" id="CHEBI:11851"/>
        <dbReference type="ChEBI" id="CHEBI:16810"/>
        <dbReference type="ChEBI" id="CHEBI:29985"/>
        <dbReference type="ChEBI" id="CHEBI:57762"/>
        <dbReference type="EC" id="2.6.1.42"/>
    </reaction>
</comment>
<keyword evidence="7 17" id="KW-0028">Amino-acid biosynthesis</keyword>
<evidence type="ECO:0000256" key="8">
    <source>
        <dbReference type="ARBA" id="ARBA00022679"/>
    </source>
</evidence>
<evidence type="ECO:0000256" key="15">
    <source>
        <dbReference type="RuleBase" id="RU004106"/>
    </source>
</evidence>
<name>A0A3D9V1H9_THECX</name>
<keyword evidence="9 16" id="KW-0663">Pyridoxal phosphate</keyword>
<dbReference type="PANTHER" id="PTHR11825">
    <property type="entry name" value="SUBGROUP IIII AMINOTRANSFERASE"/>
    <property type="match status" value="1"/>
</dbReference>
<comment type="pathway">
    <text evidence="3">Amino-acid biosynthesis; L-valine biosynthesis; L-valine from pyruvate: step 4/4.</text>
</comment>
<dbReference type="RefSeq" id="WP_115849066.1">
    <property type="nucleotide sequence ID" value="NZ_QTUC01000001.1"/>
</dbReference>
<dbReference type="InterPro" id="IPR018300">
    <property type="entry name" value="Aminotrans_IV_CS"/>
</dbReference>
<dbReference type="Pfam" id="PF01063">
    <property type="entry name" value="Aminotran_4"/>
    <property type="match status" value="1"/>
</dbReference>
<dbReference type="Gene3D" id="3.20.10.10">
    <property type="entry name" value="D-amino Acid Aminotransferase, subunit A, domain 2"/>
    <property type="match status" value="1"/>
</dbReference>
<dbReference type="PIRSF" id="PIRSF006468">
    <property type="entry name" value="BCAT1"/>
    <property type="match status" value="1"/>
</dbReference>
<accession>A0A3D9V1H9</accession>
<dbReference type="CDD" id="cd01557">
    <property type="entry name" value="BCAT_beta_family"/>
    <property type="match status" value="1"/>
</dbReference>
<comment type="caution">
    <text evidence="18">The sequence shown here is derived from an EMBL/GenBank/DDBJ whole genome shotgun (WGS) entry which is preliminary data.</text>
</comment>
<keyword evidence="8 17" id="KW-0808">Transferase</keyword>
<evidence type="ECO:0000256" key="9">
    <source>
        <dbReference type="ARBA" id="ARBA00022898"/>
    </source>
</evidence>
<dbReference type="GO" id="GO:0052655">
    <property type="term" value="F:L-valine-2-oxoglutarate transaminase activity"/>
    <property type="evidence" value="ECO:0007669"/>
    <property type="project" value="RHEA"/>
</dbReference>
<evidence type="ECO:0000256" key="1">
    <source>
        <dbReference type="ARBA" id="ARBA00001933"/>
    </source>
</evidence>
<dbReference type="InterPro" id="IPR043132">
    <property type="entry name" value="BCAT-like_C"/>
</dbReference>
<dbReference type="PANTHER" id="PTHR11825:SF44">
    <property type="entry name" value="BRANCHED-CHAIN-AMINO-ACID AMINOTRANSFERASE"/>
    <property type="match status" value="1"/>
</dbReference>
<dbReference type="SUPFAM" id="SSF56752">
    <property type="entry name" value="D-aminoacid aminotransferase-like PLP-dependent enzymes"/>
    <property type="match status" value="1"/>
</dbReference>
<comment type="pathway">
    <text evidence="4">Amino-acid biosynthesis; L-leucine biosynthesis; L-leucine from 3-methyl-2-oxobutanoate: step 4/4.</text>
</comment>
<dbReference type="GO" id="GO:0052654">
    <property type="term" value="F:L-leucine-2-oxoglutarate transaminase activity"/>
    <property type="evidence" value="ECO:0007669"/>
    <property type="project" value="RHEA"/>
</dbReference>
<dbReference type="EC" id="2.6.1.42" evidence="17"/>
<evidence type="ECO:0000256" key="7">
    <source>
        <dbReference type="ARBA" id="ARBA00022605"/>
    </source>
</evidence>
<evidence type="ECO:0000313" key="19">
    <source>
        <dbReference type="Proteomes" id="UP000256485"/>
    </source>
</evidence>
<dbReference type="UniPathway" id="UPA00047">
    <property type="reaction ID" value="UER00058"/>
</dbReference>
<reference evidence="18 19" key="1">
    <citation type="submission" date="2018-08" db="EMBL/GenBank/DDBJ databases">
        <title>Sequencing the genomes of 1000 actinobacteria strains.</title>
        <authorList>
            <person name="Klenk H.-P."/>
        </authorList>
    </citation>
    <scope>NUCLEOTIDE SEQUENCE [LARGE SCALE GENOMIC DNA]</scope>
    <source>
        <strain evidence="18 19">DSM 22891</strain>
    </source>
</reference>
<dbReference type="InterPro" id="IPR043131">
    <property type="entry name" value="BCAT-like_N"/>
</dbReference>
<comment type="pathway">
    <text evidence="2">Amino-acid biosynthesis; L-isoleucine biosynthesis; L-isoleucine from 2-oxobutanoate: step 4/4.</text>
</comment>
<dbReference type="Proteomes" id="UP000256485">
    <property type="component" value="Unassembled WGS sequence"/>
</dbReference>
<keyword evidence="6 17" id="KW-0032">Aminotransferase</keyword>
<evidence type="ECO:0000313" key="18">
    <source>
        <dbReference type="EMBL" id="REF35246.1"/>
    </source>
</evidence>
<dbReference type="InterPro" id="IPR005786">
    <property type="entry name" value="B_amino_transII"/>
</dbReference>
<dbReference type="InterPro" id="IPR001544">
    <property type="entry name" value="Aminotrans_IV"/>
</dbReference>
<evidence type="ECO:0000256" key="16">
    <source>
        <dbReference type="RuleBase" id="RU004516"/>
    </source>
</evidence>
<evidence type="ECO:0000256" key="14">
    <source>
        <dbReference type="PIRSR" id="PIRSR006468-1"/>
    </source>
</evidence>
<dbReference type="EMBL" id="QTUC01000001">
    <property type="protein sequence ID" value="REF35246.1"/>
    <property type="molecule type" value="Genomic_DNA"/>
</dbReference>
<keyword evidence="10 17" id="KW-0100">Branched-chain amino acid biosynthesis</keyword>
<dbReference type="AlphaFoldDB" id="A0A3D9V1H9"/>
<sequence length="363" mass="40203">MTARLEFRRELTTSPTPAERRREILANPGFGKFFTDHMITARWTPERGWHDAVLRPYGPFSLDPATAVFHYAQEIFEGLKAYRHSDGSIWTFRPDVNAARFQRSARRMALPELPVEDFVGALDLLIQTDQDWVPSGGEKSLYLRPFMFASEPFLGVRPAQDVTFAVIASPAASYFAAGVKPVSIWLSEEYTRAAVGGTGAAKCGGNYAASLLAQQEAIENGCDQVVFLDAVERRWVEELGGMNIYFVYDNGLIVTPELTGTILEGVTRAAILELAADLGYKVDERRVDINEWRQGVATGRITEVFACGTAAVVTPVGQLKWRGGQLTIGKGECGPVTARLRQQLLDIQYGRADDTHGWLHRVC</sequence>
<comment type="cofactor">
    <cofactor evidence="1 16">
        <name>pyridoxal 5'-phosphate</name>
        <dbReference type="ChEBI" id="CHEBI:597326"/>
    </cofactor>
</comment>
<dbReference type="InterPro" id="IPR036038">
    <property type="entry name" value="Aminotransferase-like"/>
</dbReference>
<dbReference type="GO" id="GO:0052656">
    <property type="term" value="F:L-isoleucine-2-oxoglutarate transaminase activity"/>
    <property type="evidence" value="ECO:0007669"/>
    <property type="project" value="RHEA"/>
</dbReference>
<dbReference type="OrthoDB" id="9804984at2"/>
<dbReference type="GO" id="GO:0009099">
    <property type="term" value="P:L-valine biosynthetic process"/>
    <property type="evidence" value="ECO:0007669"/>
    <property type="project" value="UniProtKB-UniPathway"/>
</dbReference>
<evidence type="ECO:0000256" key="3">
    <source>
        <dbReference type="ARBA" id="ARBA00004931"/>
    </source>
</evidence>
<dbReference type="UniPathway" id="UPA00049">
    <property type="reaction ID" value="UER00062"/>
</dbReference>
<dbReference type="InterPro" id="IPR033939">
    <property type="entry name" value="BCAT_family"/>
</dbReference>
<comment type="catalytic activity">
    <reaction evidence="13 17">
        <text>L-leucine + 2-oxoglutarate = 4-methyl-2-oxopentanoate + L-glutamate</text>
        <dbReference type="Rhea" id="RHEA:18321"/>
        <dbReference type="ChEBI" id="CHEBI:16810"/>
        <dbReference type="ChEBI" id="CHEBI:17865"/>
        <dbReference type="ChEBI" id="CHEBI:29985"/>
        <dbReference type="ChEBI" id="CHEBI:57427"/>
        <dbReference type="EC" id="2.6.1.42"/>
    </reaction>
</comment>
<evidence type="ECO:0000256" key="12">
    <source>
        <dbReference type="ARBA" id="ARBA00048798"/>
    </source>
</evidence>
<evidence type="ECO:0000256" key="17">
    <source>
        <dbReference type="RuleBase" id="RU004517"/>
    </source>
</evidence>
<evidence type="ECO:0000256" key="10">
    <source>
        <dbReference type="ARBA" id="ARBA00023304"/>
    </source>
</evidence>
<dbReference type="Gene3D" id="3.30.470.10">
    <property type="match status" value="1"/>
</dbReference>
<gene>
    <name evidence="18" type="ORF">DFJ64_0620</name>
</gene>
<evidence type="ECO:0000256" key="5">
    <source>
        <dbReference type="ARBA" id="ARBA00009320"/>
    </source>
</evidence>
<evidence type="ECO:0000256" key="2">
    <source>
        <dbReference type="ARBA" id="ARBA00004824"/>
    </source>
</evidence>
<dbReference type="NCBIfam" id="NF009897">
    <property type="entry name" value="PRK13357.1"/>
    <property type="match status" value="1"/>
</dbReference>
<dbReference type="NCBIfam" id="TIGR01123">
    <property type="entry name" value="ilvE_II"/>
    <property type="match status" value="1"/>
</dbReference>
<organism evidence="18 19">
    <name type="scientific">Thermasporomyces composti</name>
    <dbReference type="NCBI Taxonomy" id="696763"/>
    <lineage>
        <taxon>Bacteria</taxon>
        <taxon>Bacillati</taxon>
        <taxon>Actinomycetota</taxon>
        <taxon>Actinomycetes</taxon>
        <taxon>Propionibacteriales</taxon>
        <taxon>Nocardioidaceae</taxon>
        <taxon>Thermasporomyces</taxon>
    </lineage>
</organism>
<dbReference type="GO" id="GO:0009098">
    <property type="term" value="P:L-leucine biosynthetic process"/>
    <property type="evidence" value="ECO:0007669"/>
    <property type="project" value="UniProtKB-UniPathway"/>
</dbReference>
<evidence type="ECO:0000256" key="11">
    <source>
        <dbReference type="ARBA" id="ARBA00048212"/>
    </source>
</evidence>
<evidence type="ECO:0000256" key="6">
    <source>
        <dbReference type="ARBA" id="ARBA00022576"/>
    </source>
</evidence>
<comment type="catalytic activity">
    <reaction evidence="12 17">
        <text>L-isoleucine + 2-oxoglutarate = (S)-3-methyl-2-oxopentanoate + L-glutamate</text>
        <dbReference type="Rhea" id="RHEA:24801"/>
        <dbReference type="ChEBI" id="CHEBI:16810"/>
        <dbReference type="ChEBI" id="CHEBI:29985"/>
        <dbReference type="ChEBI" id="CHEBI:35146"/>
        <dbReference type="ChEBI" id="CHEBI:58045"/>
        <dbReference type="EC" id="2.6.1.42"/>
    </reaction>
</comment>
<dbReference type="UniPathway" id="UPA00048">
    <property type="reaction ID" value="UER00073"/>
</dbReference>
<protein>
    <recommendedName>
        <fullName evidence="17">Branched-chain-amino-acid aminotransferase</fullName>
        <ecNumber evidence="17">2.6.1.42</ecNumber>
    </recommendedName>
</protein>
<dbReference type="GO" id="GO:0009097">
    <property type="term" value="P:isoleucine biosynthetic process"/>
    <property type="evidence" value="ECO:0007669"/>
    <property type="project" value="UniProtKB-UniPathway"/>
</dbReference>
<keyword evidence="19" id="KW-1185">Reference proteome</keyword>
<evidence type="ECO:0000256" key="4">
    <source>
        <dbReference type="ARBA" id="ARBA00005072"/>
    </source>
</evidence>
<feature type="modified residue" description="N6-(pyridoxal phosphate)lysine" evidence="14">
    <location>
        <position position="202"/>
    </location>
</feature>
<proteinExistence type="inferred from homology"/>
<dbReference type="PROSITE" id="PS00770">
    <property type="entry name" value="AA_TRANSFER_CLASS_4"/>
    <property type="match status" value="1"/>
</dbReference>